<dbReference type="CDD" id="cd07067">
    <property type="entry name" value="HP_PGM_like"/>
    <property type="match status" value="1"/>
</dbReference>
<gene>
    <name evidence="1" type="ORF">H9C73_00780</name>
</gene>
<name>A0ABS3Z6C3_9GAMM</name>
<dbReference type="Pfam" id="PF00300">
    <property type="entry name" value="His_Phos_1"/>
    <property type="match status" value="1"/>
</dbReference>
<dbReference type="SUPFAM" id="SSF53254">
    <property type="entry name" value="Phosphoglycerate mutase-like"/>
    <property type="match status" value="1"/>
</dbReference>
<comment type="caution">
    <text evidence="1">The sequence shown here is derived from an EMBL/GenBank/DDBJ whole genome shotgun (WGS) entry which is preliminary data.</text>
</comment>
<dbReference type="Gene3D" id="3.40.50.1240">
    <property type="entry name" value="Phosphoglycerate mutase-like"/>
    <property type="match status" value="1"/>
</dbReference>
<accession>A0ABS3Z6C3</accession>
<keyword evidence="2" id="KW-1185">Reference proteome</keyword>
<dbReference type="Proteomes" id="UP000810171">
    <property type="component" value="Unassembled WGS sequence"/>
</dbReference>
<evidence type="ECO:0000313" key="2">
    <source>
        <dbReference type="Proteomes" id="UP000810171"/>
    </source>
</evidence>
<proteinExistence type="predicted"/>
<dbReference type="RefSeq" id="WP_209285864.1">
    <property type="nucleotide sequence ID" value="NZ_JACVEW010000001.1"/>
</dbReference>
<dbReference type="EMBL" id="JACVEW010000001">
    <property type="protein sequence ID" value="MBP0047255.1"/>
    <property type="molecule type" value="Genomic_DNA"/>
</dbReference>
<dbReference type="InterPro" id="IPR013078">
    <property type="entry name" value="His_Pase_superF_clade-1"/>
</dbReference>
<organism evidence="1 2">
    <name type="scientific">Marinobacterium alkalitolerans</name>
    <dbReference type="NCBI Taxonomy" id="1542925"/>
    <lineage>
        <taxon>Bacteria</taxon>
        <taxon>Pseudomonadati</taxon>
        <taxon>Pseudomonadota</taxon>
        <taxon>Gammaproteobacteria</taxon>
        <taxon>Oceanospirillales</taxon>
        <taxon>Oceanospirillaceae</taxon>
        <taxon>Marinobacterium</taxon>
    </lineage>
</organism>
<dbReference type="InterPro" id="IPR029033">
    <property type="entry name" value="His_PPase_superfam"/>
</dbReference>
<reference evidence="1 2" key="1">
    <citation type="submission" date="2020-09" db="EMBL/GenBank/DDBJ databases">
        <authorList>
            <person name="Tanuku N.R.S."/>
        </authorList>
    </citation>
    <scope>NUCLEOTIDE SEQUENCE [LARGE SCALE GENOMIC DNA]</scope>
    <source>
        <strain evidence="1 2">AK62</strain>
    </source>
</reference>
<protein>
    <submittedName>
        <fullName evidence="1">Histidine phosphatase family protein</fullName>
    </submittedName>
</protein>
<sequence length="227" mass="25771">MNRLFALIRHGDYQQRPDTPSALQPYPLTESGAAEAREQARRWGDWLDREDILLSPEVHCSTLLRAWETAQIFMDELADYFPSAPRLTSVSDLCERRLGSAANLTIGEIEQILARDPRFDAPPADWKSNSHYRLPLEGAESLLEAGARVAGHLRLCAASETPGLQLLFGHGAAFRHAAYHLNVIQFDDIRRLSMYHARPVVLEQNPLSGWRHHSGDWKQRQTTERPD</sequence>
<evidence type="ECO:0000313" key="1">
    <source>
        <dbReference type="EMBL" id="MBP0047255.1"/>
    </source>
</evidence>